<evidence type="ECO:0000256" key="6">
    <source>
        <dbReference type="RuleBase" id="RU368007"/>
    </source>
</evidence>
<evidence type="ECO:0000313" key="9">
    <source>
        <dbReference type="Proteomes" id="UP000095767"/>
    </source>
</evidence>
<feature type="domain" description="Sucrose phosphatase-like" evidence="7">
    <location>
        <begin position="48"/>
        <end position="126"/>
    </location>
</feature>
<comment type="caution">
    <text evidence="8">The sequence shown here is derived from an EMBL/GenBank/DDBJ whole genome shotgun (WGS) entry which is preliminary data.</text>
</comment>
<dbReference type="InterPro" id="IPR012847">
    <property type="entry name" value="Sucrose_phosphatase_pln/cyn"/>
</dbReference>
<comment type="similarity">
    <text evidence="3 6">Belongs to the sucrose phosphatase family.</text>
</comment>
<dbReference type="PANTHER" id="PTHR46521">
    <property type="entry name" value="SUCROSE-PHOSPHATASE 2-RELATED"/>
    <property type="match status" value="1"/>
</dbReference>
<dbReference type="InterPro" id="IPR036412">
    <property type="entry name" value="HAD-like_sf"/>
</dbReference>
<keyword evidence="9" id="KW-1185">Reference proteome</keyword>
<dbReference type="UniPathway" id="UPA00371">
    <property type="reaction ID" value="UER00546"/>
</dbReference>
<comment type="subunit">
    <text evidence="6">Homodimer.</text>
</comment>
<comment type="function">
    <text evidence="6">Catalyzes the final step of sucrose synthesis.</text>
</comment>
<evidence type="ECO:0000256" key="3">
    <source>
        <dbReference type="ARBA" id="ARBA00007211"/>
    </source>
</evidence>
<dbReference type="AlphaFoldDB" id="A0A1E5V8N9"/>
<dbReference type="GO" id="GO:0005986">
    <property type="term" value="P:sucrose biosynthetic process"/>
    <property type="evidence" value="ECO:0007669"/>
    <property type="project" value="UniProtKB-UniRule"/>
</dbReference>
<dbReference type="GO" id="GO:0050307">
    <property type="term" value="F:sucrose-phosphate phosphatase activity"/>
    <property type="evidence" value="ECO:0007669"/>
    <property type="project" value="UniProtKB-UniRule"/>
</dbReference>
<dbReference type="InterPro" id="IPR051518">
    <property type="entry name" value="Sucrose_Phosphatase"/>
</dbReference>
<dbReference type="NCBIfam" id="TIGR01485">
    <property type="entry name" value="SPP_plant-cyano"/>
    <property type="match status" value="1"/>
</dbReference>
<dbReference type="NCBIfam" id="TIGR01484">
    <property type="entry name" value="HAD-SF-IIB"/>
    <property type="match status" value="1"/>
</dbReference>
<gene>
    <name evidence="8" type="ORF">BAE44_0017609</name>
</gene>
<evidence type="ECO:0000256" key="1">
    <source>
        <dbReference type="ARBA" id="ARBA00001946"/>
    </source>
</evidence>
<dbReference type="InterPro" id="IPR006380">
    <property type="entry name" value="SPP-like_dom"/>
</dbReference>
<dbReference type="NCBIfam" id="TIGR01482">
    <property type="entry name" value="SPP-subfamily"/>
    <property type="match status" value="1"/>
</dbReference>
<keyword evidence="4 6" id="KW-0378">Hydrolase</keyword>
<dbReference type="Gene3D" id="3.40.50.1000">
    <property type="entry name" value="HAD superfamily/HAD-like"/>
    <property type="match status" value="1"/>
</dbReference>
<dbReference type="Pfam" id="PF05116">
    <property type="entry name" value="S6PP"/>
    <property type="match status" value="2"/>
</dbReference>
<comment type="catalytic activity">
    <reaction evidence="5 6">
        <text>sucrose 6(F)-phosphate + H2O = sucrose + phosphate</text>
        <dbReference type="Rhea" id="RHEA:19289"/>
        <dbReference type="ChEBI" id="CHEBI:15377"/>
        <dbReference type="ChEBI" id="CHEBI:17992"/>
        <dbReference type="ChEBI" id="CHEBI:43474"/>
        <dbReference type="ChEBI" id="CHEBI:57723"/>
        <dbReference type="EC" id="3.1.3.24"/>
    </reaction>
</comment>
<accession>A0A1E5V8N9</accession>
<dbReference type="Gene3D" id="3.90.1070.10">
    <property type="match status" value="1"/>
</dbReference>
<dbReference type="GO" id="GO:0000287">
    <property type="term" value="F:magnesium ion binding"/>
    <property type="evidence" value="ECO:0007669"/>
    <property type="project" value="UniProtKB-UniRule"/>
</dbReference>
<evidence type="ECO:0000256" key="4">
    <source>
        <dbReference type="ARBA" id="ARBA00022801"/>
    </source>
</evidence>
<dbReference type="InterPro" id="IPR006379">
    <property type="entry name" value="HAD-SF_hydro_IIB"/>
</dbReference>
<evidence type="ECO:0000256" key="2">
    <source>
        <dbReference type="ARBA" id="ARBA00005070"/>
    </source>
</evidence>
<name>A0A1E5V8N9_9POAL</name>
<sequence length="351" mass="39142">MPSDRRRNPRPSPLVAMPPCVPCDLARSFFFSFSCVSLMDKLDGSAYIMIVSDLDKTMVDHDDPEDLSLLRFDALWEAEFSQDSLLVYSTGRSPTRYKDLREEKPLITPDIAITSVGTVIAYGEDMPDNDQCPHKVSFFVDKEGADKVMGPLKHNLEKRGLDVKIIFSGGEALDVLPKGAGKGEALLYLLNKFNSQGKAPNNILVCGDSGNDTELFNVPSVHGVVVSNAHKELVQWYEENAKDNPKIIHATERCAAGIIQAIGHFKLGPNVPARDLGFPYPKEDAVYPADVVVKFYVLYEKWRRGDLRYCCRTNLLLNMKPGTAEGFELIHIHKTWLEEQSAGSEHMAIIL</sequence>
<evidence type="ECO:0000256" key="5">
    <source>
        <dbReference type="ARBA" id="ARBA00048036"/>
    </source>
</evidence>
<evidence type="ECO:0000313" key="8">
    <source>
        <dbReference type="EMBL" id="OEL21365.1"/>
    </source>
</evidence>
<evidence type="ECO:0000259" key="7">
    <source>
        <dbReference type="Pfam" id="PF05116"/>
    </source>
</evidence>
<dbReference type="Proteomes" id="UP000095767">
    <property type="component" value="Unassembled WGS sequence"/>
</dbReference>
<organism evidence="8 9">
    <name type="scientific">Dichanthelium oligosanthes</name>
    <dbReference type="NCBI Taxonomy" id="888268"/>
    <lineage>
        <taxon>Eukaryota</taxon>
        <taxon>Viridiplantae</taxon>
        <taxon>Streptophyta</taxon>
        <taxon>Embryophyta</taxon>
        <taxon>Tracheophyta</taxon>
        <taxon>Spermatophyta</taxon>
        <taxon>Magnoliopsida</taxon>
        <taxon>Liliopsida</taxon>
        <taxon>Poales</taxon>
        <taxon>Poaceae</taxon>
        <taxon>PACMAD clade</taxon>
        <taxon>Panicoideae</taxon>
        <taxon>Panicodae</taxon>
        <taxon>Paniceae</taxon>
        <taxon>Dichantheliinae</taxon>
        <taxon>Dichanthelium</taxon>
    </lineage>
</organism>
<dbReference type="EMBL" id="LWDX02048097">
    <property type="protein sequence ID" value="OEL21365.1"/>
    <property type="molecule type" value="Genomic_DNA"/>
</dbReference>
<feature type="domain" description="Sucrose phosphatase-like" evidence="7">
    <location>
        <begin position="127"/>
        <end position="266"/>
    </location>
</feature>
<dbReference type="STRING" id="888268.A0A1E5V8N9"/>
<comment type="cofactor">
    <cofactor evidence="1 6">
        <name>Mg(2+)</name>
        <dbReference type="ChEBI" id="CHEBI:18420"/>
    </cofactor>
</comment>
<keyword evidence="6" id="KW-0460">Magnesium</keyword>
<dbReference type="OrthoDB" id="531008at2759"/>
<comment type="pathway">
    <text evidence="2 6">Glycan biosynthesis; sucrose biosynthesis; sucrose from D-fructose 6-phosphate and UDP-alpha-D-glucose: step 2/2.</text>
</comment>
<proteinExistence type="inferred from homology"/>
<dbReference type="SUPFAM" id="SSF56784">
    <property type="entry name" value="HAD-like"/>
    <property type="match status" value="1"/>
</dbReference>
<protein>
    <recommendedName>
        <fullName evidence="6">Sucrose-phosphatase</fullName>
        <ecNumber evidence="6">3.1.3.24</ecNumber>
    </recommendedName>
</protein>
<dbReference type="EC" id="3.1.3.24" evidence="6"/>
<dbReference type="InterPro" id="IPR023214">
    <property type="entry name" value="HAD_sf"/>
</dbReference>
<dbReference type="PANTHER" id="PTHR46521:SF2">
    <property type="entry name" value="SUCROSE-PHOSPHATASE 3-RELATED"/>
    <property type="match status" value="1"/>
</dbReference>
<reference evidence="8 9" key="1">
    <citation type="submission" date="2016-09" db="EMBL/GenBank/DDBJ databases">
        <title>The draft genome of Dichanthelium oligosanthes: A C3 panicoid grass species.</title>
        <authorList>
            <person name="Studer A.J."/>
            <person name="Schnable J.C."/>
            <person name="Brutnell T.P."/>
        </authorList>
    </citation>
    <scope>NUCLEOTIDE SEQUENCE [LARGE SCALE GENOMIC DNA]</scope>
    <source>
        <strain evidence="9">cv. Kellogg 1175</strain>
        <tissue evidence="8">Leaf</tissue>
    </source>
</reference>